<sequence length="124" mass="13505">MPEPRPEPWLDDDAGALVRPFTATGGRTRPAAELDLMTLVRATGADVRGPAVPEHDQMLALCRRPVSVAELAAHVRLPVTLTKVLLSDLLERGAVTTRAPELTPHQPTDKDLLEAVLHGLRKRL</sequence>
<dbReference type="HOGENOM" id="CLU_074078_3_0_11"/>
<dbReference type="Proteomes" id="UP000034034">
    <property type="component" value="Chromosome"/>
</dbReference>
<dbReference type="RefSeq" id="WP_030731566.1">
    <property type="nucleotide sequence ID" value="NZ_CP009922.3"/>
</dbReference>
<dbReference type="KEGG" id="sxi:SXIM_50530"/>
<dbReference type="AlphaFoldDB" id="A0A0F7FZW6"/>
<name>A0A0F7FZW6_9ACTN</name>
<dbReference type="EMBL" id="CP009922">
    <property type="protein sequence ID" value="AKG46437.1"/>
    <property type="molecule type" value="Genomic_DNA"/>
</dbReference>
<reference evidence="1" key="1">
    <citation type="submission" date="2019-08" db="EMBL/GenBank/DDBJ databases">
        <title>Complete genome sequence of a mangrove-derived Streptomyces xiamenensis.</title>
        <authorList>
            <person name="Xu J."/>
        </authorList>
    </citation>
    <scope>NUCLEOTIDE SEQUENCE</scope>
    <source>
        <strain evidence="1">318</strain>
    </source>
</reference>
<dbReference type="PANTHER" id="PTHR36221">
    <property type="entry name" value="DUF742 DOMAIN-CONTAINING PROTEIN"/>
    <property type="match status" value="1"/>
</dbReference>
<proteinExistence type="predicted"/>
<protein>
    <submittedName>
        <fullName evidence="1">Multi-component regulatory system-3</fullName>
    </submittedName>
</protein>
<accession>A0A0F7FZW6</accession>
<dbReference type="Pfam" id="PF05331">
    <property type="entry name" value="DUF742"/>
    <property type="match status" value="1"/>
</dbReference>
<dbReference type="STRING" id="408015.SXIM_50530"/>
<organism evidence="1 2">
    <name type="scientific">Streptomyces xiamenensis</name>
    <dbReference type="NCBI Taxonomy" id="408015"/>
    <lineage>
        <taxon>Bacteria</taxon>
        <taxon>Bacillati</taxon>
        <taxon>Actinomycetota</taxon>
        <taxon>Actinomycetes</taxon>
        <taxon>Kitasatosporales</taxon>
        <taxon>Streptomycetaceae</taxon>
        <taxon>Streptomyces</taxon>
    </lineage>
</organism>
<dbReference type="PATRIC" id="fig|408015.6.peg.5119"/>
<dbReference type="InterPro" id="IPR007995">
    <property type="entry name" value="DUF742"/>
</dbReference>
<gene>
    <name evidence="1" type="ORF">SXIM_50530</name>
</gene>
<dbReference type="PANTHER" id="PTHR36221:SF1">
    <property type="entry name" value="DUF742 DOMAIN-CONTAINING PROTEIN"/>
    <property type="match status" value="1"/>
</dbReference>
<evidence type="ECO:0000313" key="1">
    <source>
        <dbReference type="EMBL" id="AKG46437.1"/>
    </source>
</evidence>
<keyword evidence="2" id="KW-1185">Reference proteome</keyword>
<evidence type="ECO:0000313" key="2">
    <source>
        <dbReference type="Proteomes" id="UP000034034"/>
    </source>
</evidence>